<dbReference type="InterPro" id="IPR002110">
    <property type="entry name" value="Ankyrin_rpt"/>
</dbReference>
<feature type="repeat" description="ANK" evidence="3">
    <location>
        <begin position="386"/>
        <end position="419"/>
    </location>
</feature>
<proteinExistence type="predicted"/>
<dbReference type="SMART" id="SM00248">
    <property type="entry name" value="ANK"/>
    <property type="match status" value="9"/>
</dbReference>
<organism evidence="4 5">
    <name type="scientific">Symbiodinium pilosum</name>
    <name type="common">Dinoflagellate</name>
    <dbReference type="NCBI Taxonomy" id="2952"/>
    <lineage>
        <taxon>Eukaryota</taxon>
        <taxon>Sar</taxon>
        <taxon>Alveolata</taxon>
        <taxon>Dinophyceae</taxon>
        <taxon>Suessiales</taxon>
        <taxon>Symbiodiniaceae</taxon>
        <taxon>Symbiodinium</taxon>
    </lineage>
</organism>
<dbReference type="PROSITE" id="PS50088">
    <property type="entry name" value="ANK_REPEAT"/>
    <property type="match status" value="3"/>
</dbReference>
<dbReference type="InterPro" id="IPR036770">
    <property type="entry name" value="Ankyrin_rpt-contain_sf"/>
</dbReference>
<keyword evidence="2 3" id="KW-0040">ANK repeat</keyword>
<keyword evidence="1" id="KW-0677">Repeat</keyword>
<gene>
    <name evidence="4" type="primary">Ank3</name>
    <name evidence="4" type="ORF">SPIL2461_LOCUS4746</name>
</gene>
<dbReference type="Pfam" id="PF12796">
    <property type="entry name" value="Ank_2"/>
    <property type="match status" value="2"/>
</dbReference>
<dbReference type="EMBL" id="CAJNIZ010006410">
    <property type="protein sequence ID" value="CAE7249820.1"/>
    <property type="molecule type" value="Genomic_DNA"/>
</dbReference>
<reference evidence="4" key="1">
    <citation type="submission" date="2021-02" db="EMBL/GenBank/DDBJ databases">
        <authorList>
            <person name="Dougan E. K."/>
            <person name="Rhodes N."/>
            <person name="Thang M."/>
            <person name="Chan C."/>
        </authorList>
    </citation>
    <scope>NUCLEOTIDE SEQUENCE</scope>
</reference>
<accession>A0A812LPG3</accession>
<evidence type="ECO:0000256" key="2">
    <source>
        <dbReference type="ARBA" id="ARBA00023043"/>
    </source>
</evidence>
<dbReference type="SUPFAM" id="SSF48403">
    <property type="entry name" value="Ankyrin repeat"/>
    <property type="match status" value="1"/>
</dbReference>
<name>A0A812LPG3_SYMPI</name>
<dbReference type="Proteomes" id="UP000649617">
    <property type="component" value="Unassembled WGS sequence"/>
</dbReference>
<dbReference type="OrthoDB" id="410429at2759"/>
<protein>
    <submittedName>
        <fullName evidence="4">Ank3 protein</fullName>
    </submittedName>
</protein>
<dbReference type="PROSITE" id="PS50297">
    <property type="entry name" value="ANK_REP_REGION"/>
    <property type="match status" value="3"/>
</dbReference>
<evidence type="ECO:0000313" key="4">
    <source>
        <dbReference type="EMBL" id="CAE7249820.1"/>
    </source>
</evidence>
<keyword evidence="5" id="KW-1185">Reference proteome</keyword>
<dbReference type="GO" id="GO:0005737">
    <property type="term" value="C:cytoplasm"/>
    <property type="evidence" value="ECO:0007669"/>
    <property type="project" value="TreeGrafter"/>
</dbReference>
<dbReference type="PANTHER" id="PTHR24198">
    <property type="entry name" value="ANKYRIN REPEAT AND PROTEIN KINASE DOMAIN-CONTAINING PROTEIN"/>
    <property type="match status" value="1"/>
</dbReference>
<dbReference type="Gene3D" id="1.25.40.20">
    <property type="entry name" value="Ankyrin repeat-containing domain"/>
    <property type="match status" value="3"/>
</dbReference>
<dbReference type="Pfam" id="PF13637">
    <property type="entry name" value="Ank_4"/>
    <property type="match status" value="1"/>
</dbReference>
<feature type="repeat" description="ANK" evidence="3">
    <location>
        <begin position="660"/>
        <end position="692"/>
    </location>
</feature>
<evidence type="ECO:0000256" key="1">
    <source>
        <dbReference type="ARBA" id="ARBA00022737"/>
    </source>
</evidence>
<dbReference type="AlphaFoldDB" id="A0A812LPG3"/>
<comment type="caution">
    <text evidence="4">The sequence shown here is derived from an EMBL/GenBank/DDBJ whole genome shotgun (WGS) entry which is preliminary data.</text>
</comment>
<evidence type="ECO:0000313" key="5">
    <source>
        <dbReference type="Proteomes" id="UP000649617"/>
    </source>
</evidence>
<sequence length="720" mass="79978">MAESAISMLLQETCQLSSSEVAFLREGFDASGASADRLQTVPLVPFVQWLFQALPPLPVPGPPRAPEQSGVPLHEFKRLVVENKPWLSTARWNPHTGRMERPNMYDVVAEIIKPRTRAKLVAYAELLEPLAPQVFVSHWWGEEFVSFVQALRLFAKVFTIQAHPLALCEVTPEEHVAFWVCSFANRQWEVNLGNTLQESPFERALAAPTCTHVVMIMDPDATPLQRIWCLYEVLRTHALKKTFHIATENGVLTFGSDEPKGEQRNDLLRLTKRVLEIDASTAQASQEQDRRMIMQEIDQAVGLEQFGMHVTSLLMRAFRTRGGEQLAMDAPELKHQIFRLHQLGTMLVTFEGRTMLHSAAQRKGPDEVRLALAAADPEELKSCNSLGQTPLHVAAAYNQHMDVLDLLLSAKMDANERDKNFLTPWMLSAVTGHHEALAHLLARGGSLDHDVDLLERERIPWTTRPIPNALELSAFSGSVECCRILLDQPGQKVHLVMLTSASIFGHREVLEALLPHVEDRNCSASGPFPSPLLSASFCGHLDCVELLLKHKALPNVTADGGKTPFFCSMSTGYESVGRLLLSYRADPWITTDAEEHPLSVASGGGHDGCVRMLLSLRADLHGKHGESKSTALHVAAEWGREPTVRLLVENRADVNGKDMNEKTPLHRAAEYGYVEIIAALMGLRADPGHADCDGRTPLDVAKHEGMEEAAEFLRILQQQV</sequence>
<dbReference type="PANTHER" id="PTHR24198:SF165">
    <property type="entry name" value="ANKYRIN REPEAT-CONTAINING PROTEIN-RELATED"/>
    <property type="match status" value="1"/>
</dbReference>
<evidence type="ECO:0000256" key="3">
    <source>
        <dbReference type="PROSITE-ProRule" id="PRU00023"/>
    </source>
</evidence>
<feature type="repeat" description="ANK" evidence="3">
    <location>
        <begin position="627"/>
        <end position="659"/>
    </location>
</feature>